<dbReference type="EMBL" id="HBGB01044303">
    <property type="protein sequence ID" value="CAD9071003.1"/>
    <property type="molecule type" value="Transcribed_RNA"/>
</dbReference>
<gene>
    <name evidence="1" type="ORF">VBRA1451_LOCUS26085</name>
</gene>
<accession>A0A7S1PA86</accession>
<proteinExistence type="predicted"/>
<protein>
    <submittedName>
        <fullName evidence="1">Uncharacterized protein</fullName>
    </submittedName>
</protein>
<name>A0A7S1PA86_9ALVE</name>
<reference evidence="1" key="1">
    <citation type="submission" date="2021-01" db="EMBL/GenBank/DDBJ databases">
        <authorList>
            <person name="Corre E."/>
            <person name="Pelletier E."/>
            <person name="Niang G."/>
            <person name="Scheremetjew M."/>
            <person name="Finn R."/>
            <person name="Kale V."/>
            <person name="Holt S."/>
            <person name="Cochrane G."/>
            <person name="Meng A."/>
            <person name="Brown T."/>
            <person name="Cohen L."/>
        </authorList>
    </citation>
    <scope>NUCLEOTIDE SEQUENCE</scope>
    <source>
        <strain evidence="1">CCMP3346</strain>
    </source>
</reference>
<organism evidence="1">
    <name type="scientific">Vitrella brassicaformis</name>
    <dbReference type="NCBI Taxonomy" id="1169539"/>
    <lineage>
        <taxon>Eukaryota</taxon>
        <taxon>Sar</taxon>
        <taxon>Alveolata</taxon>
        <taxon>Colpodellida</taxon>
        <taxon>Vitrellaceae</taxon>
        <taxon>Vitrella</taxon>
    </lineage>
</organism>
<dbReference type="Gene3D" id="3.30.70.100">
    <property type="match status" value="1"/>
</dbReference>
<sequence>MAALDMATTVYRDLKMAITRFRYWYNETNIETRMGIWMGMGALTGAVTGFRSMAKKVYAKPTCLEVTEIQLPKSSIDEFEQLWNDHAGEAAKCEGYEWTRLYKAIDWENSAWSYLQLRMWRRPKFRLMWENSDYAQQQEKKMLQVGAQIKKTRYDIVVDDSVSRLVE</sequence>
<dbReference type="AlphaFoldDB" id="A0A7S1PA86"/>
<evidence type="ECO:0000313" key="1">
    <source>
        <dbReference type="EMBL" id="CAD9071003.1"/>
    </source>
</evidence>